<evidence type="ECO:0000256" key="2">
    <source>
        <dbReference type="ARBA" id="ARBA00022475"/>
    </source>
</evidence>
<reference evidence="8 9" key="1">
    <citation type="submission" date="2019-09" db="EMBL/GenBank/DDBJ databases">
        <title>Draft genome sequence of the thermophilic Saccharopolyspora hirsuta VKM Ac-666T.</title>
        <authorList>
            <person name="Lobastova T.G."/>
            <person name="Fokina V."/>
            <person name="Bragin E.Y."/>
            <person name="Shtratnikova V.Y."/>
            <person name="Starodumova I.P."/>
            <person name="Tarlachkov S.V."/>
            <person name="Donova M.V."/>
        </authorList>
    </citation>
    <scope>NUCLEOTIDE SEQUENCE [LARGE SCALE GENOMIC DNA]</scope>
    <source>
        <strain evidence="8 9">VKM Ac-666</strain>
    </source>
</reference>
<evidence type="ECO:0000256" key="3">
    <source>
        <dbReference type="ARBA" id="ARBA00022692"/>
    </source>
</evidence>
<evidence type="ECO:0000313" key="8">
    <source>
        <dbReference type="EMBL" id="KAA5834364.1"/>
    </source>
</evidence>
<dbReference type="OrthoDB" id="3654456at2"/>
<dbReference type="PANTHER" id="PTHR30287">
    <property type="entry name" value="MEMBRANE COMPONENT OF PREDICTED ABC SUPERFAMILY METABOLITE UPTAKE TRANSPORTER"/>
    <property type="match status" value="1"/>
</dbReference>
<feature type="transmembrane region" description="Helical" evidence="6">
    <location>
        <begin position="288"/>
        <end position="310"/>
    </location>
</feature>
<keyword evidence="3 6" id="KW-0812">Transmembrane</keyword>
<protein>
    <submittedName>
        <fullName evidence="8">FtsX-like permease family protein</fullName>
    </submittedName>
</protein>
<dbReference type="InterPro" id="IPR038766">
    <property type="entry name" value="Membrane_comp_ABC_pdt"/>
</dbReference>
<evidence type="ECO:0000256" key="4">
    <source>
        <dbReference type="ARBA" id="ARBA00022989"/>
    </source>
</evidence>
<comment type="caution">
    <text evidence="8">The sequence shown here is derived from an EMBL/GenBank/DDBJ whole genome shotgun (WGS) entry which is preliminary data.</text>
</comment>
<feature type="transmembrane region" description="Helical" evidence="6">
    <location>
        <begin position="331"/>
        <end position="350"/>
    </location>
</feature>
<sequence>MTNWLQDLAFGFRLAFTGHRPWGRLVVTAVGIGLGVAVLLGAATVPNVHAARIERENLRNPVAAADSPGAGVLVANSDVLQFGDSSVRGLQLRNMRGDAPVAPGLTRNPEPGEMVVSPKLQELLQSPVGELLRPRLPGEVVGVIGQDGLTGPGELFFYVGSDSLSPLSDQVNAVFHHFGETGQVDAQLDTNSQLILLLSMAALLVPIVVYVAATARLAEAARQRRLAAMRLVGATGRQVRRMAVGEALAGAVLGVALGWVLFALVKPVVEHVGTADLTIFSSDVRPVWSLALLITLGIPALAALVTTASLRRSIVQPLQVARRTSARPRKLAWRLVPVVAGLLGLVVIGLEGVGGTSALRVFLVSVVLVLAGVPLLLPWCVERIAGRLGGGSTAWQLAVRRLQMTSGTAARSVSAIAVVVTGVIALQTLVASVGASAGERVLGRDFATGSVLVDAGLPEDPAAVQQSVRELQALPGVDVRSAELLSYGNSDPDSYWTVHIADCAQIAALAVVTDCADGDVFATTPQPGGEHVAGATLQLLDSYYGATDRPTTGQPVSWTVPGAVRPANPVARDGEVELYVTPAAATGIPDSTRRVRIQLQLDPAAPPEVVEHVRNVAAAHLVEPMTSGDHGTVRTRPDQERDAVLAATRLALLAGALVVFALIGCSLFVSAAEQIQERRRPLAVLGAVGVPRRTMAWSLLLQNAVPMLVATALAAVTGLLMGVLVVVISQEDEIAFDVPGMLGLLAFAAIAVVVVTALSLPAARRATRPEGLRTE</sequence>
<feature type="domain" description="ABC3 transporter permease C-terminal" evidence="7">
    <location>
        <begin position="656"/>
        <end position="766"/>
    </location>
</feature>
<feature type="domain" description="ABC3 transporter permease C-terminal" evidence="7">
    <location>
        <begin position="202"/>
        <end position="312"/>
    </location>
</feature>
<feature type="transmembrane region" description="Helical" evidence="6">
    <location>
        <begin position="650"/>
        <end position="672"/>
    </location>
</feature>
<evidence type="ECO:0000256" key="1">
    <source>
        <dbReference type="ARBA" id="ARBA00004651"/>
    </source>
</evidence>
<feature type="transmembrane region" description="Helical" evidence="6">
    <location>
        <begin position="21"/>
        <end position="43"/>
    </location>
</feature>
<evidence type="ECO:0000259" key="7">
    <source>
        <dbReference type="Pfam" id="PF02687"/>
    </source>
</evidence>
<name>A0A5M7C492_SACHI</name>
<feature type="transmembrane region" description="Helical" evidence="6">
    <location>
        <begin position="194"/>
        <end position="215"/>
    </location>
</feature>
<keyword evidence="9" id="KW-1185">Reference proteome</keyword>
<dbReference type="AlphaFoldDB" id="A0A5M7C492"/>
<feature type="transmembrane region" description="Helical" evidence="6">
    <location>
        <begin position="409"/>
        <end position="430"/>
    </location>
</feature>
<feature type="transmembrane region" description="Helical" evidence="6">
    <location>
        <begin position="362"/>
        <end position="381"/>
    </location>
</feature>
<dbReference type="InterPro" id="IPR003838">
    <property type="entry name" value="ABC3_permease_C"/>
</dbReference>
<evidence type="ECO:0000256" key="6">
    <source>
        <dbReference type="SAM" id="Phobius"/>
    </source>
</evidence>
<feature type="transmembrane region" description="Helical" evidence="6">
    <location>
        <begin position="705"/>
        <end position="728"/>
    </location>
</feature>
<organism evidence="8 9">
    <name type="scientific">Saccharopolyspora hirsuta</name>
    <dbReference type="NCBI Taxonomy" id="1837"/>
    <lineage>
        <taxon>Bacteria</taxon>
        <taxon>Bacillati</taxon>
        <taxon>Actinomycetota</taxon>
        <taxon>Actinomycetes</taxon>
        <taxon>Pseudonocardiales</taxon>
        <taxon>Pseudonocardiaceae</taxon>
        <taxon>Saccharopolyspora</taxon>
    </lineage>
</organism>
<gene>
    <name evidence="8" type="ORF">F1721_11800</name>
</gene>
<dbReference type="Pfam" id="PF02687">
    <property type="entry name" value="FtsX"/>
    <property type="match status" value="2"/>
</dbReference>
<keyword evidence="4 6" id="KW-1133">Transmembrane helix</keyword>
<evidence type="ECO:0000313" key="9">
    <source>
        <dbReference type="Proteomes" id="UP000323946"/>
    </source>
</evidence>
<feature type="transmembrane region" description="Helical" evidence="6">
    <location>
        <begin position="247"/>
        <end position="268"/>
    </location>
</feature>
<dbReference type="Proteomes" id="UP000323946">
    <property type="component" value="Unassembled WGS sequence"/>
</dbReference>
<evidence type="ECO:0000256" key="5">
    <source>
        <dbReference type="ARBA" id="ARBA00023136"/>
    </source>
</evidence>
<dbReference type="PANTHER" id="PTHR30287:SF1">
    <property type="entry name" value="INNER MEMBRANE PROTEIN"/>
    <property type="match status" value="1"/>
</dbReference>
<dbReference type="GO" id="GO:0005886">
    <property type="term" value="C:plasma membrane"/>
    <property type="evidence" value="ECO:0007669"/>
    <property type="project" value="UniProtKB-SubCell"/>
</dbReference>
<dbReference type="EMBL" id="VWPH01000005">
    <property type="protein sequence ID" value="KAA5834364.1"/>
    <property type="molecule type" value="Genomic_DNA"/>
</dbReference>
<dbReference type="RefSeq" id="WP_150066665.1">
    <property type="nucleotide sequence ID" value="NZ_VWPH01000005.1"/>
</dbReference>
<keyword evidence="2" id="KW-1003">Cell membrane</keyword>
<keyword evidence="5 6" id="KW-0472">Membrane</keyword>
<proteinExistence type="predicted"/>
<comment type="subcellular location">
    <subcellularLocation>
        <location evidence="1">Cell membrane</location>
        <topology evidence="1">Multi-pass membrane protein</topology>
    </subcellularLocation>
</comment>
<accession>A0A5M7C492</accession>
<feature type="transmembrane region" description="Helical" evidence="6">
    <location>
        <begin position="740"/>
        <end position="763"/>
    </location>
</feature>